<dbReference type="Pfam" id="PF13276">
    <property type="entry name" value="HTH_21"/>
    <property type="match status" value="1"/>
</dbReference>
<dbReference type="InterPro" id="IPR036397">
    <property type="entry name" value="RNaseH_sf"/>
</dbReference>
<dbReference type="InterPro" id="IPR012337">
    <property type="entry name" value="RNaseH-like_sf"/>
</dbReference>
<dbReference type="Proteomes" id="UP001186452">
    <property type="component" value="Unassembled WGS sequence"/>
</dbReference>
<protein>
    <submittedName>
        <fullName evidence="2">IS3 family transposase</fullName>
    </submittedName>
</protein>
<feature type="domain" description="Integrase catalytic" evidence="1">
    <location>
        <begin position="115"/>
        <end position="277"/>
    </location>
</feature>
<dbReference type="Pfam" id="PF13333">
    <property type="entry name" value="rve_2"/>
    <property type="match status" value="1"/>
</dbReference>
<dbReference type="Pfam" id="PF00665">
    <property type="entry name" value="rve"/>
    <property type="match status" value="1"/>
</dbReference>
<dbReference type="InterPro" id="IPR048020">
    <property type="entry name" value="Transpos_IS3"/>
</dbReference>
<dbReference type="PANTHER" id="PTHR46889">
    <property type="entry name" value="TRANSPOSASE INSF FOR INSERTION SEQUENCE IS3B-RELATED"/>
    <property type="match status" value="1"/>
</dbReference>
<dbReference type="PANTHER" id="PTHR46889:SF5">
    <property type="entry name" value="INTEGRASE PROTEIN"/>
    <property type="match status" value="1"/>
</dbReference>
<dbReference type="InterPro" id="IPR001584">
    <property type="entry name" value="Integrase_cat-core"/>
</dbReference>
<evidence type="ECO:0000313" key="2">
    <source>
        <dbReference type="EMBL" id="MDV5172111.1"/>
    </source>
</evidence>
<dbReference type="Gene3D" id="3.30.420.10">
    <property type="entry name" value="Ribonuclease H-like superfamily/Ribonuclease H"/>
    <property type="match status" value="1"/>
</dbReference>
<dbReference type="EMBL" id="JAWJZI010000022">
    <property type="protein sequence ID" value="MDV5172111.1"/>
    <property type="molecule type" value="Genomic_DNA"/>
</dbReference>
<dbReference type="InterPro" id="IPR050900">
    <property type="entry name" value="Transposase_IS3/IS150/IS904"/>
</dbReference>
<evidence type="ECO:0000313" key="3">
    <source>
        <dbReference type="Proteomes" id="UP001186452"/>
    </source>
</evidence>
<dbReference type="SUPFAM" id="SSF53098">
    <property type="entry name" value="Ribonuclease H-like"/>
    <property type="match status" value="1"/>
</dbReference>
<dbReference type="PROSITE" id="PS50994">
    <property type="entry name" value="INTEGRASE"/>
    <property type="match status" value="1"/>
</dbReference>
<sequence>MALTLKNKYPLKHLLRALNLARSVFYYQVKASKCPDIYENERLLVQSIYHEHKGRYGYRRVHLELRKRNIMLNHKTVQKLMAQLSLKPTVRPKKYRSYRGECGNIAPNVLERDFSAAKPDEKWVTDVTEFKVKGQKVYLSPVVDLFTREVITYKVAKNAGLPLVTDMLAEAISKLEPESKPIIHSDQGWQYRHRTYQKQMIDNGLVQSMSRKGNCLDNAVAENFFALLKTEMYHNRSFEDANDLIEQIKEYIKYYNTKRIKTKLKGLTPIEYRNQALKVA</sequence>
<dbReference type="RefSeq" id="WP_317524940.1">
    <property type="nucleotide sequence ID" value="NZ_JAWJZI010000022.1"/>
</dbReference>
<accession>A0ABU3ZPR0</accession>
<name>A0ABU3ZPR0_9GAMM</name>
<gene>
    <name evidence="2" type="ORF">R2X38_24215</name>
</gene>
<reference evidence="2 3" key="1">
    <citation type="submission" date="2023-10" db="EMBL/GenBank/DDBJ databases">
        <title>Marine bacteria isolated from horseshoe crab.</title>
        <authorList>
            <person name="Cheng T.H."/>
        </authorList>
    </citation>
    <scope>NUCLEOTIDE SEQUENCE [LARGE SCALE GENOMIC DNA]</scope>
    <source>
        <strain evidence="2 3">HSC6</strain>
    </source>
</reference>
<dbReference type="InterPro" id="IPR025948">
    <property type="entry name" value="HTH-like_dom"/>
</dbReference>
<dbReference type="NCBIfam" id="NF033516">
    <property type="entry name" value="transpos_IS3"/>
    <property type="match status" value="1"/>
</dbReference>
<keyword evidence="3" id="KW-1185">Reference proteome</keyword>
<proteinExistence type="predicted"/>
<organism evidence="2 3">
    <name type="scientific">Photobacterium rosenbergii</name>
    <dbReference type="NCBI Taxonomy" id="294936"/>
    <lineage>
        <taxon>Bacteria</taxon>
        <taxon>Pseudomonadati</taxon>
        <taxon>Pseudomonadota</taxon>
        <taxon>Gammaproteobacteria</taxon>
        <taxon>Vibrionales</taxon>
        <taxon>Vibrionaceae</taxon>
        <taxon>Photobacterium</taxon>
    </lineage>
</organism>
<comment type="caution">
    <text evidence="2">The sequence shown here is derived from an EMBL/GenBank/DDBJ whole genome shotgun (WGS) entry which is preliminary data.</text>
</comment>
<evidence type="ECO:0000259" key="1">
    <source>
        <dbReference type="PROSITE" id="PS50994"/>
    </source>
</evidence>